<dbReference type="InterPro" id="IPR036938">
    <property type="entry name" value="PAP2/HPO_sf"/>
</dbReference>
<gene>
    <name evidence="2" type="ORF">SAMN04487906_0153</name>
</gene>
<dbReference type="RefSeq" id="WP_074976286.1">
    <property type="nucleotide sequence ID" value="NZ_FPAG01000001.1"/>
</dbReference>
<reference evidence="2 3" key="1">
    <citation type="submission" date="2016-10" db="EMBL/GenBank/DDBJ databases">
        <authorList>
            <person name="de Groot N.N."/>
        </authorList>
    </citation>
    <scope>NUCLEOTIDE SEQUENCE [LARGE SCALE GENOMIC DNA]</scope>
    <source>
        <strain evidence="2 3">CGMCC 1.6114</strain>
    </source>
</reference>
<dbReference type="OrthoDB" id="9773582at2"/>
<dbReference type="AlphaFoldDB" id="A0A1I6P7K7"/>
<evidence type="ECO:0000313" key="2">
    <source>
        <dbReference type="EMBL" id="SFS36088.1"/>
    </source>
</evidence>
<name>A0A1I6P7K7_9FLAO</name>
<sequence length="293" mass="33225">MQTLTDWLRKFTSSKKSIFFLLVLLIISTHGYSQDKNSHADDKTTWQHFTYDMGNVFGGMGYAYSRPFHWDKKSWLTFGGVAGGTMLLYTIDEPAKTYFEDQKEDIPQFIRDYGWYYGSPQNNYMLTGVVYLTGLFTKNEKLRRTGVLLISSASAAGLLQQVSKYTFGRARPRTGEQKNTFIPFSDDADYHSFPSGHTILAFTNAYAIAKQFKNPWVKAGIYTVGLVPGISRLWEGAHWLSDVGLSVAISIFTVEAIDKYLDSKYDEKYNSKQKKTDWSLSFGPGTVGVVVHF</sequence>
<protein>
    <submittedName>
        <fullName evidence="2">Membrane-associated phospholipid phosphatase</fullName>
    </submittedName>
</protein>
<evidence type="ECO:0000313" key="3">
    <source>
        <dbReference type="Proteomes" id="UP000183209"/>
    </source>
</evidence>
<organism evidence="2 3">
    <name type="scientific">Zhouia amylolytica</name>
    <dbReference type="NCBI Taxonomy" id="376730"/>
    <lineage>
        <taxon>Bacteria</taxon>
        <taxon>Pseudomonadati</taxon>
        <taxon>Bacteroidota</taxon>
        <taxon>Flavobacteriia</taxon>
        <taxon>Flavobacteriales</taxon>
        <taxon>Flavobacteriaceae</taxon>
        <taxon>Zhouia</taxon>
    </lineage>
</organism>
<accession>A0A1I6P7K7</accession>
<dbReference type="InterPro" id="IPR000326">
    <property type="entry name" value="PAP2/HPO"/>
</dbReference>
<dbReference type="Pfam" id="PF01569">
    <property type="entry name" value="PAP2"/>
    <property type="match status" value="1"/>
</dbReference>
<dbReference type="SUPFAM" id="SSF48317">
    <property type="entry name" value="Acid phosphatase/Vanadium-dependent haloperoxidase"/>
    <property type="match status" value="1"/>
</dbReference>
<dbReference type="SMART" id="SM00014">
    <property type="entry name" value="acidPPc"/>
    <property type="match status" value="1"/>
</dbReference>
<evidence type="ECO:0000259" key="1">
    <source>
        <dbReference type="SMART" id="SM00014"/>
    </source>
</evidence>
<proteinExistence type="predicted"/>
<dbReference type="EMBL" id="FPAG01000001">
    <property type="protein sequence ID" value="SFS36088.1"/>
    <property type="molecule type" value="Genomic_DNA"/>
</dbReference>
<dbReference type="Gene3D" id="1.20.144.10">
    <property type="entry name" value="Phosphatidic acid phosphatase type 2/haloperoxidase"/>
    <property type="match status" value="1"/>
</dbReference>
<feature type="domain" description="Phosphatidic acid phosphatase type 2/haloperoxidase" evidence="1">
    <location>
        <begin position="145"/>
        <end position="258"/>
    </location>
</feature>
<dbReference type="Proteomes" id="UP000183209">
    <property type="component" value="Unassembled WGS sequence"/>
</dbReference>